<evidence type="ECO:0000256" key="2">
    <source>
        <dbReference type="SAM" id="SignalP"/>
    </source>
</evidence>
<feature type="region of interest" description="Disordered" evidence="1">
    <location>
        <begin position="22"/>
        <end position="45"/>
    </location>
</feature>
<reference evidence="3 4" key="1">
    <citation type="journal article" date="2019" name="Nat. Microbiol.">
        <title>Mediterranean grassland soil C-N compound turnover is dependent on rainfall and depth, and is mediated by genomically divergent microorganisms.</title>
        <authorList>
            <person name="Diamond S."/>
            <person name="Andeer P.F."/>
            <person name="Li Z."/>
            <person name="Crits-Christoph A."/>
            <person name="Burstein D."/>
            <person name="Anantharaman K."/>
            <person name="Lane K.R."/>
            <person name="Thomas B.C."/>
            <person name="Pan C."/>
            <person name="Northen T.R."/>
            <person name="Banfield J.F."/>
        </authorList>
    </citation>
    <scope>NUCLEOTIDE SEQUENCE [LARGE SCALE GENOMIC DNA]</scope>
    <source>
        <strain evidence="3">WS_4</strain>
    </source>
</reference>
<protein>
    <recommendedName>
        <fullName evidence="5">GWxTD domain-containing protein</fullName>
    </recommendedName>
</protein>
<evidence type="ECO:0000313" key="4">
    <source>
        <dbReference type="Proteomes" id="UP000319829"/>
    </source>
</evidence>
<sequence length="554" mass="61745">MGARVRVFVTVAWIALAGGGAPASAAADRTDRSVPTDSSTWIDHDALPMPEPRVRKVSLYSYMFRQAIVEPISKTFDVPDKIIWLMKPFGVELEQPSANENAFDEVANSSWFTNRNHMRAVSMREIREGPFGGVMPAKPWTVTDLKKGGYNPGFQIKDADGRKWIVKLDLPGSAQAGSGAGTVSSRLVWAAGYNISLDQTVTFRREDLHLRTALAKAGSKEPITEEDLAGILARGAHASDGRYYGGASLFLPGKPVGPVDLRGKRRDDPNDWYQHKNRRELRGLYVFYSWLNNWDVKDHQSLDMYAKRADGSGHVTHYLLDVNGSLGAAAEGAKPLLYGYEKRVSFGWTAKRLLTLGFVVEPWRRAHQETGIPSVGNFESKFFHPDHWEPLEQVAPFREMTLRDCYWGAKLVASFSDAQIAAAIDAAGYEDPRAPAYLLRTLIERRDKVARYWFNRVVPLDFFHVEGGVLRFHDLARDIGWTGAREYVAELRTPGRPGKTSDPQRLATTELRLPEQGEAGLEITLSIAGSGAQPVRVELKRGDSGWVVTRVRHA</sequence>
<dbReference type="Proteomes" id="UP000319829">
    <property type="component" value="Unassembled WGS sequence"/>
</dbReference>
<evidence type="ECO:0000256" key="1">
    <source>
        <dbReference type="SAM" id="MobiDB-lite"/>
    </source>
</evidence>
<comment type="caution">
    <text evidence="3">The sequence shown here is derived from an EMBL/GenBank/DDBJ whole genome shotgun (WGS) entry which is preliminary data.</text>
</comment>
<name>A0A538SPR1_UNCEI</name>
<dbReference type="AlphaFoldDB" id="A0A538SPR1"/>
<feature type="signal peptide" evidence="2">
    <location>
        <begin position="1"/>
        <end position="25"/>
    </location>
</feature>
<feature type="chain" id="PRO_5022072597" description="GWxTD domain-containing protein" evidence="2">
    <location>
        <begin position="26"/>
        <end position="554"/>
    </location>
</feature>
<proteinExistence type="predicted"/>
<gene>
    <name evidence="3" type="ORF">E6K74_09615</name>
</gene>
<accession>A0A538SPR1</accession>
<evidence type="ECO:0008006" key="5">
    <source>
        <dbReference type="Google" id="ProtNLM"/>
    </source>
</evidence>
<evidence type="ECO:0000313" key="3">
    <source>
        <dbReference type="EMBL" id="TMQ53345.1"/>
    </source>
</evidence>
<dbReference type="EMBL" id="VBOU01000087">
    <property type="protein sequence ID" value="TMQ53345.1"/>
    <property type="molecule type" value="Genomic_DNA"/>
</dbReference>
<organism evidence="3 4">
    <name type="scientific">Eiseniibacteriota bacterium</name>
    <dbReference type="NCBI Taxonomy" id="2212470"/>
    <lineage>
        <taxon>Bacteria</taxon>
        <taxon>Candidatus Eiseniibacteriota</taxon>
    </lineage>
</organism>
<keyword evidence="2" id="KW-0732">Signal</keyword>